<dbReference type="Proteomes" id="UP001179952">
    <property type="component" value="Unassembled WGS sequence"/>
</dbReference>
<reference evidence="2" key="1">
    <citation type="journal article" date="2023" name="Nat. Commun.">
        <title>Diploid and tetraploid genomes of Acorus and the evolution of monocots.</title>
        <authorList>
            <person name="Ma L."/>
            <person name="Liu K.W."/>
            <person name="Li Z."/>
            <person name="Hsiao Y.Y."/>
            <person name="Qi Y."/>
            <person name="Fu T."/>
            <person name="Tang G.D."/>
            <person name="Zhang D."/>
            <person name="Sun W.H."/>
            <person name="Liu D.K."/>
            <person name="Li Y."/>
            <person name="Chen G.Z."/>
            <person name="Liu X.D."/>
            <person name="Liao X.Y."/>
            <person name="Jiang Y.T."/>
            <person name="Yu X."/>
            <person name="Hao Y."/>
            <person name="Huang J."/>
            <person name="Zhao X.W."/>
            <person name="Ke S."/>
            <person name="Chen Y.Y."/>
            <person name="Wu W.L."/>
            <person name="Hsu J.L."/>
            <person name="Lin Y.F."/>
            <person name="Huang M.D."/>
            <person name="Li C.Y."/>
            <person name="Huang L."/>
            <person name="Wang Z.W."/>
            <person name="Zhao X."/>
            <person name="Zhong W.Y."/>
            <person name="Peng D.H."/>
            <person name="Ahmad S."/>
            <person name="Lan S."/>
            <person name="Zhang J.S."/>
            <person name="Tsai W.C."/>
            <person name="Van de Peer Y."/>
            <person name="Liu Z.J."/>
        </authorList>
    </citation>
    <scope>NUCLEOTIDE SEQUENCE</scope>
    <source>
        <strain evidence="2">SCP</strain>
    </source>
</reference>
<proteinExistence type="predicted"/>
<evidence type="ECO:0000313" key="3">
    <source>
        <dbReference type="Proteomes" id="UP001179952"/>
    </source>
</evidence>
<sequence>MTLPMDSDGKATELHPFSLTATPHRLAFHLSCLSLFACFFSIHSPPPSSPLFTTLSPSPTPTHPSPSLPPSLQSSSPASSSARPRTSSAHGSLSTAPFVFELSAVRSHEAFIVDSSSGSRLRGLCPTNAG</sequence>
<keyword evidence="3" id="KW-1185">Reference proteome</keyword>
<comment type="caution">
    <text evidence="2">The sequence shown here is derived from an EMBL/GenBank/DDBJ whole genome shotgun (WGS) entry which is preliminary data.</text>
</comment>
<feature type="compositionally biased region" description="Pro residues" evidence="1">
    <location>
        <begin position="58"/>
        <end position="69"/>
    </location>
</feature>
<protein>
    <submittedName>
        <fullName evidence="2">Uncharacterized protein</fullName>
    </submittedName>
</protein>
<evidence type="ECO:0000313" key="2">
    <source>
        <dbReference type="EMBL" id="KAK1276077.1"/>
    </source>
</evidence>
<reference evidence="2" key="2">
    <citation type="submission" date="2023-06" db="EMBL/GenBank/DDBJ databases">
        <authorList>
            <person name="Ma L."/>
            <person name="Liu K.-W."/>
            <person name="Li Z."/>
            <person name="Hsiao Y.-Y."/>
            <person name="Qi Y."/>
            <person name="Fu T."/>
            <person name="Tang G."/>
            <person name="Zhang D."/>
            <person name="Sun W.-H."/>
            <person name="Liu D.-K."/>
            <person name="Li Y."/>
            <person name="Chen G.-Z."/>
            <person name="Liu X.-D."/>
            <person name="Liao X.-Y."/>
            <person name="Jiang Y.-T."/>
            <person name="Yu X."/>
            <person name="Hao Y."/>
            <person name="Huang J."/>
            <person name="Zhao X.-W."/>
            <person name="Ke S."/>
            <person name="Chen Y.-Y."/>
            <person name="Wu W.-L."/>
            <person name="Hsu J.-L."/>
            <person name="Lin Y.-F."/>
            <person name="Huang M.-D."/>
            <person name="Li C.-Y."/>
            <person name="Huang L."/>
            <person name="Wang Z.-W."/>
            <person name="Zhao X."/>
            <person name="Zhong W.-Y."/>
            <person name="Peng D.-H."/>
            <person name="Ahmad S."/>
            <person name="Lan S."/>
            <person name="Zhang J.-S."/>
            <person name="Tsai W.-C."/>
            <person name="Van De Peer Y."/>
            <person name="Liu Z.-J."/>
        </authorList>
    </citation>
    <scope>NUCLEOTIDE SEQUENCE</scope>
    <source>
        <strain evidence="2">SCP</strain>
        <tissue evidence="2">Leaves</tissue>
    </source>
</reference>
<evidence type="ECO:0000256" key="1">
    <source>
        <dbReference type="SAM" id="MobiDB-lite"/>
    </source>
</evidence>
<feature type="compositionally biased region" description="Low complexity" evidence="1">
    <location>
        <begin position="70"/>
        <end position="88"/>
    </location>
</feature>
<organism evidence="2 3">
    <name type="scientific">Acorus gramineus</name>
    <name type="common">Dwarf sweet flag</name>
    <dbReference type="NCBI Taxonomy" id="55184"/>
    <lineage>
        <taxon>Eukaryota</taxon>
        <taxon>Viridiplantae</taxon>
        <taxon>Streptophyta</taxon>
        <taxon>Embryophyta</taxon>
        <taxon>Tracheophyta</taxon>
        <taxon>Spermatophyta</taxon>
        <taxon>Magnoliopsida</taxon>
        <taxon>Liliopsida</taxon>
        <taxon>Acoraceae</taxon>
        <taxon>Acorus</taxon>
    </lineage>
</organism>
<dbReference type="EMBL" id="JAUJYN010000003">
    <property type="protein sequence ID" value="KAK1276077.1"/>
    <property type="molecule type" value="Genomic_DNA"/>
</dbReference>
<feature type="region of interest" description="Disordered" evidence="1">
    <location>
        <begin position="50"/>
        <end position="92"/>
    </location>
</feature>
<dbReference type="AlphaFoldDB" id="A0AAV9BI46"/>
<gene>
    <name evidence="2" type="ORF">QJS04_geneDACA010936</name>
</gene>
<name>A0AAV9BI46_ACOGR</name>
<accession>A0AAV9BI46</accession>